<keyword evidence="2" id="KW-1185">Reference proteome</keyword>
<evidence type="ECO:0000313" key="2">
    <source>
        <dbReference type="Proteomes" id="UP001328107"/>
    </source>
</evidence>
<feature type="non-terminal residue" evidence="1">
    <location>
        <position position="235"/>
    </location>
</feature>
<dbReference type="AlphaFoldDB" id="A0AAN5CD71"/>
<reference evidence="2" key="1">
    <citation type="submission" date="2022-10" db="EMBL/GenBank/DDBJ databases">
        <title>Genome assembly of Pristionchus species.</title>
        <authorList>
            <person name="Yoshida K."/>
            <person name="Sommer R.J."/>
        </authorList>
    </citation>
    <scope>NUCLEOTIDE SEQUENCE [LARGE SCALE GENOMIC DNA]</scope>
    <source>
        <strain evidence="2">RS5460</strain>
    </source>
</reference>
<feature type="non-terminal residue" evidence="1">
    <location>
        <position position="1"/>
    </location>
</feature>
<sequence length="235" mass="23913">IGNSRFIEPLKQLITKSSTNRHSLFLLLGADLAEIELEFLALEDVSVATSDLSGSGGDAREKFASGKLLGNVRVHSGGLLSRLVHLLSSLGELGFLLLGELDSLLAANRLGIVGLVPLTERNGIDGDDGVLHKGLRADELVVGGVVDSIDDTGLASSTLASPGEVSGVETESTVLEVSSASADKMDALSSNLGVGSGTAELELSLLVGGGAVTSGCTALVPRITGDSHVSSVTLK</sequence>
<comment type="caution">
    <text evidence="1">The sequence shown here is derived from an EMBL/GenBank/DDBJ whole genome shotgun (WGS) entry which is preliminary data.</text>
</comment>
<gene>
    <name evidence="1" type="ORF">PMAYCL1PPCAC_07401</name>
</gene>
<evidence type="ECO:0000313" key="1">
    <source>
        <dbReference type="EMBL" id="GMR37206.1"/>
    </source>
</evidence>
<proteinExistence type="predicted"/>
<protein>
    <submittedName>
        <fullName evidence="1">Uncharacterized protein</fullName>
    </submittedName>
</protein>
<organism evidence="1 2">
    <name type="scientific">Pristionchus mayeri</name>
    <dbReference type="NCBI Taxonomy" id="1317129"/>
    <lineage>
        <taxon>Eukaryota</taxon>
        <taxon>Metazoa</taxon>
        <taxon>Ecdysozoa</taxon>
        <taxon>Nematoda</taxon>
        <taxon>Chromadorea</taxon>
        <taxon>Rhabditida</taxon>
        <taxon>Rhabditina</taxon>
        <taxon>Diplogasteromorpha</taxon>
        <taxon>Diplogasteroidea</taxon>
        <taxon>Neodiplogasteridae</taxon>
        <taxon>Pristionchus</taxon>
    </lineage>
</organism>
<dbReference type="Proteomes" id="UP001328107">
    <property type="component" value="Unassembled WGS sequence"/>
</dbReference>
<accession>A0AAN5CD71</accession>
<dbReference type="EMBL" id="BTRK01000002">
    <property type="protein sequence ID" value="GMR37206.1"/>
    <property type="molecule type" value="Genomic_DNA"/>
</dbReference>
<name>A0AAN5CD71_9BILA</name>